<dbReference type="AlphaFoldDB" id="A0A4S5EA79"/>
<evidence type="ECO:0000256" key="1">
    <source>
        <dbReference type="SAM" id="MobiDB-lite"/>
    </source>
</evidence>
<proteinExistence type="predicted"/>
<dbReference type="Pfam" id="PF20242">
    <property type="entry name" value="Emfourin"/>
    <property type="match status" value="1"/>
</dbReference>
<evidence type="ECO:0000313" key="3">
    <source>
        <dbReference type="Proteomes" id="UP000305233"/>
    </source>
</evidence>
<sequence>MRIEIARSGGVGGLTRTWTVDVSSAEAEQRWLPLAEAEVPPVPGDERDRFTYRITIGYTEVHLPESRLEEPWRELIDRARAAAVPATPEDPPSSVEPGTAGTDAVRDPGAQA</sequence>
<keyword evidence="3" id="KW-1185">Reference proteome</keyword>
<feature type="region of interest" description="Disordered" evidence="1">
    <location>
        <begin position="80"/>
        <end position="112"/>
    </location>
</feature>
<name>A0A4S5EA79_9MICC</name>
<evidence type="ECO:0000313" key="2">
    <source>
        <dbReference type="EMBL" id="THJ68512.1"/>
    </source>
</evidence>
<reference evidence="2 3" key="1">
    <citation type="submission" date="2019-04" db="EMBL/GenBank/DDBJ databases">
        <authorList>
            <person name="Liu Q."/>
            <person name="Xin Y.-H."/>
        </authorList>
    </citation>
    <scope>NUCLEOTIDE SEQUENCE [LARGE SCALE GENOMIC DNA]</scope>
    <source>
        <strain evidence="2 3">AM23</strain>
    </source>
</reference>
<dbReference type="RefSeq" id="WP_136452614.1">
    <property type="nucleotide sequence ID" value="NZ_SSWH01000001.1"/>
</dbReference>
<dbReference type="InterPro" id="IPR049457">
    <property type="entry name" value="Emfourin"/>
</dbReference>
<accession>A0A4S5EA79</accession>
<organism evidence="2 3">
    <name type="scientific">Arthrobacter echini</name>
    <dbReference type="NCBI Taxonomy" id="1529066"/>
    <lineage>
        <taxon>Bacteria</taxon>
        <taxon>Bacillati</taxon>
        <taxon>Actinomycetota</taxon>
        <taxon>Actinomycetes</taxon>
        <taxon>Micrococcales</taxon>
        <taxon>Micrococcaceae</taxon>
        <taxon>Arthrobacter</taxon>
    </lineage>
</organism>
<dbReference type="OrthoDB" id="4947318at2"/>
<protein>
    <submittedName>
        <fullName evidence="2">Uncharacterized protein</fullName>
    </submittedName>
</protein>
<dbReference type="EMBL" id="SSWH01000001">
    <property type="protein sequence ID" value="THJ68512.1"/>
    <property type="molecule type" value="Genomic_DNA"/>
</dbReference>
<gene>
    <name evidence="2" type="ORF">E8P82_00940</name>
</gene>
<comment type="caution">
    <text evidence="2">The sequence shown here is derived from an EMBL/GenBank/DDBJ whole genome shotgun (WGS) entry which is preliminary data.</text>
</comment>
<dbReference type="Proteomes" id="UP000305233">
    <property type="component" value="Unassembled WGS sequence"/>
</dbReference>